<keyword evidence="2" id="KW-1185">Reference proteome</keyword>
<proteinExistence type="predicted"/>
<dbReference type="Proteomes" id="UP000054498">
    <property type="component" value="Unassembled WGS sequence"/>
</dbReference>
<gene>
    <name evidence="1" type="ORF">MNEG_11805</name>
</gene>
<name>A0A0D2KK49_9CHLO</name>
<accession>A0A0D2KK49</accession>
<dbReference type="AlphaFoldDB" id="A0A0D2KK49"/>
<evidence type="ECO:0000313" key="1">
    <source>
        <dbReference type="EMBL" id="KIY96158.1"/>
    </source>
</evidence>
<dbReference type="RefSeq" id="XP_013895178.1">
    <property type="nucleotide sequence ID" value="XM_014039724.1"/>
</dbReference>
<organism evidence="1 2">
    <name type="scientific">Monoraphidium neglectum</name>
    <dbReference type="NCBI Taxonomy" id="145388"/>
    <lineage>
        <taxon>Eukaryota</taxon>
        <taxon>Viridiplantae</taxon>
        <taxon>Chlorophyta</taxon>
        <taxon>core chlorophytes</taxon>
        <taxon>Chlorophyceae</taxon>
        <taxon>CS clade</taxon>
        <taxon>Sphaeropleales</taxon>
        <taxon>Selenastraceae</taxon>
        <taxon>Monoraphidium</taxon>
    </lineage>
</organism>
<protein>
    <submittedName>
        <fullName evidence="1">Uncharacterized protein</fullName>
    </submittedName>
</protein>
<dbReference type="EMBL" id="KK103134">
    <property type="protein sequence ID" value="KIY96158.1"/>
    <property type="molecule type" value="Genomic_DNA"/>
</dbReference>
<dbReference type="KEGG" id="mng:MNEG_11805"/>
<feature type="non-terminal residue" evidence="1">
    <location>
        <position position="60"/>
    </location>
</feature>
<reference evidence="1 2" key="1">
    <citation type="journal article" date="2013" name="BMC Genomics">
        <title>Reconstruction of the lipid metabolism for the microalga Monoraphidium neglectum from its genome sequence reveals characteristics suitable for biofuel production.</title>
        <authorList>
            <person name="Bogen C."/>
            <person name="Al-Dilaimi A."/>
            <person name="Albersmeier A."/>
            <person name="Wichmann J."/>
            <person name="Grundmann M."/>
            <person name="Rupp O."/>
            <person name="Lauersen K.J."/>
            <person name="Blifernez-Klassen O."/>
            <person name="Kalinowski J."/>
            <person name="Goesmann A."/>
            <person name="Mussgnug J.H."/>
            <person name="Kruse O."/>
        </authorList>
    </citation>
    <scope>NUCLEOTIDE SEQUENCE [LARGE SCALE GENOMIC DNA]</scope>
    <source>
        <strain evidence="1 2">SAG 48.87</strain>
    </source>
</reference>
<evidence type="ECO:0000313" key="2">
    <source>
        <dbReference type="Proteomes" id="UP000054498"/>
    </source>
</evidence>
<sequence length="60" mass="6652">MAASLETSLLMAQRALVVRREALFTLLDEVTALRSENELLASVICDPGLGALRQRMQHLE</sequence>
<dbReference type="GeneID" id="25729104"/>